<dbReference type="GO" id="GO:0005634">
    <property type="term" value="C:nucleus"/>
    <property type="evidence" value="ECO:0007669"/>
    <property type="project" value="UniProtKB-SubCell"/>
</dbReference>
<keyword evidence="8" id="KW-1185">Reference proteome</keyword>
<feature type="region of interest" description="Disordered" evidence="6">
    <location>
        <begin position="102"/>
        <end position="141"/>
    </location>
</feature>
<evidence type="ECO:0000313" key="8">
    <source>
        <dbReference type="Proteomes" id="UP001151529"/>
    </source>
</evidence>
<keyword evidence="2" id="KW-0805">Transcription regulation</keyword>
<feature type="non-terminal residue" evidence="7">
    <location>
        <position position="696"/>
    </location>
</feature>
<feature type="region of interest" description="Leucine repeat II (LRII)" evidence="5">
    <location>
        <begin position="559"/>
        <end position="591"/>
    </location>
</feature>
<dbReference type="PANTHER" id="PTHR31636">
    <property type="entry name" value="OSJNBA0084A10.13 PROTEIN-RELATED"/>
    <property type="match status" value="1"/>
</dbReference>
<comment type="subcellular location">
    <subcellularLocation>
        <location evidence="1">Nucleus</location>
    </subcellularLocation>
</comment>
<feature type="compositionally biased region" description="Polar residues" evidence="6">
    <location>
        <begin position="416"/>
        <end position="427"/>
    </location>
</feature>
<dbReference type="AlphaFoldDB" id="A0A9Q0ZXL1"/>
<evidence type="ECO:0000256" key="3">
    <source>
        <dbReference type="ARBA" id="ARBA00023163"/>
    </source>
</evidence>
<comment type="caution">
    <text evidence="5">Lacks conserved residue(s) required for the propagation of feature annotation.</text>
</comment>
<keyword evidence="3" id="KW-0804">Transcription</keyword>
<feature type="compositionally biased region" description="Low complexity" evidence="6">
    <location>
        <begin position="120"/>
        <end position="134"/>
    </location>
</feature>
<organism evidence="7 8">
    <name type="scientific">Salix viminalis</name>
    <name type="common">Common osier</name>
    <name type="synonym">Basket willow</name>
    <dbReference type="NCBI Taxonomy" id="40686"/>
    <lineage>
        <taxon>Eukaryota</taxon>
        <taxon>Viridiplantae</taxon>
        <taxon>Streptophyta</taxon>
        <taxon>Embryophyta</taxon>
        <taxon>Tracheophyta</taxon>
        <taxon>Spermatophyta</taxon>
        <taxon>Magnoliopsida</taxon>
        <taxon>eudicotyledons</taxon>
        <taxon>Gunneridae</taxon>
        <taxon>Pentapetalae</taxon>
        <taxon>rosids</taxon>
        <taxon>fabids</taxon>
        <taxon>Malpighiales</taxon>
        <taxon>Salicaceae</taxon>
        <taxon>Saliceae</taxon>
        <taxon>Salix</taxon>
    </lineage>
</organism>
<comment type="caution">
    <text evidence="7">The sequence shown here is derived from an EMBL/GenBank/DDBJ whole genome shotgun (WGS) entry which is preliminary data.</text>
</comment>
<reference evidence="7" key="1">
    <citation type="submission" date="2022-11" db="EMBL/GenBank/DDBJ databases">
        <authorList>
            <person name="Hyden B.L."/>
            <person name="Feng K."/>
            <person name="Yates T."/>
            <person name="Jawdy S."/>
            <person name="Smart L.B."/>
            <person name="Muchero W."/>
        </authorList>
    </citation>
    <scope>NUCLEOTIDE SEQUENCE</scope>
    <source>
        <tissue evidence="7">Shoot tip</tissue>
    </source>
</reference>
<keyword evidence="4" id="KW-0539">Nucleus</keyword>
<gene>
    <name evidence="7" type="ORF">OIU85_001219</name>
</gene>
<feature type="region of interest" description="Disordered" evidence="6">
    <location>
        <begin position="248"/>
        <end position="275"/>
    </location>
</feature>
<dbReference type="Proteomes" id="UP001151529">
    <property type="component" value="Chromosome 16"/>
</dbReference>
<sequence>MAILTIPANRQSKSSVDVNKTIFHFLSLIASLLCCYINTNPPPDHLNLENPFLLFLPSFPSGLFVPRILRQQYPNIEYGLDFNIPSPDLSFMNLPFDQPDDPDSFGLSHNSSPVGESFVPSMSLSPEAEASSPSEDSESSDPLLKYISQMLMEENMEDQPHMFHDHFALSSTEKSLYDVIGEQYPSSHDSPQSYVDLESPDSIFLASGSNYGDTAGNSTSTTSGTFDSAKENQWVGGDVGGLNPSFSTSPLPDGNHLRSNFQPNVQFTGNPSSNVLTNTGDGLMGSSAGEMVQNMFSDAESVLQFKRGLEEASKFLPSASQLVIDLETNVVSSRQKEDAPIVVVKGENSERDSSPDGSRGRKNHEREDPDLEEGRRTKQSAVRVDESELSEMFDKVLLWTGGQCCGDDAVQDGATKKNSQPDEQSNGSSGGKIRAKRQNKKKETVDLRTLLILCAQAVSSNDFRTANELLKQIRQHSSQFGDGTQRLAHFFANGLEARLAGSGDGTRSFFTSLTSKRTTAADMLKAYKTNIQTCPFQETFNFRIELPQQGSRPAERIEETGRRLAKYCERFKVPFEYNPIAAQNWERIPIEDLKINRDEVLAVHCQCRLKNLFDETVEVDCPKNAILKLIREMNPDIFVHTIMNGSYNAPFFLTRFREALFHFSSLFDMFDSTLPREDQARIMFEGELLWAGCNER</sequence>
<comment type="similarity">
    <text evidence="5">Belongs to the GRAS family.</text>
</comment>
<evidence type="ECO:0000313" key="7">
    <source>
        <dbReference type="EMBL" id="KAJ6750658.1"/>
    </source>
</evidence>
<evidence type="ECO:0000256" key="5">
    <source>
        <dbReference type="PROSITE-ProRule" id="PRU01191"/>
    </source>
</evidence>
<feature type="compositionally biased region" description="Polar residues" evidence="6">
    <location>
        <begin position="257"/>
        <end position="275"/>
    </location>
</feature>
<evidence type="ECO:0000256" key="6">
    <source>
        <dbReference type="SAM" id="MobiDB-lite"/>
    </source>
</evidence>
<evidence type="ECO:0000256" key="1">
    <source>
        <dbReference type="ARBA" id="ARBA00004123"/>
    </source>
</evidence>
<evidence type="ECO:0000256" key="4">
    <source>
        <dbReference type="ARBA" id="ARBA00023242"/>
    </source>
</evidence>
<protein>
    <submittedName>
        <fullName evidence="7">Uncharacterized protein</fullName>
    </submittedName>
</protein>
<feature type="compositionally biased region" description="Basic and acidic residues" evidence="6">
    <location>
        <begin position="364"/>
        <end position="376"/>
    </location>
</feature>
<feature type="region of interest" description="Disordered" evidence="6">
    <location>
        <begin position="410"/>
        <end position="440"/>
    </location>
</feature>
<dbReference type="EMBL" id="JAPFFL010000001">
    <property type="protein sequence ID" value="KAJ6750658.1"/>
    <property type="molecule type" value="Genomic_DNA"/>
</dbReference>
<dbReference type="Pfam" id="PF03514">
    <property type="entry name" value="GRAS"/>
    <property type="match status" value="2"/>
</dbReference>
<accession>A0A9Q0ZXL1</accession>
<evidence type="ECO:0000256" key="2">
    <source>
        <dbReference type="ARBA" id="ARBA00023015"/>
    </source>
</evidence>
<dbReference type="InterPro" id="IPR005202">
    <property type="entry name" value="TF_GRAS"/>
</dbReference>
<dbReference type="PROSITE" id="PS50985">
    <property type="entry name" value="GRAS"/>
    <property type="match status" value="1"/>
</dbReference>
<reference evidence="7" key="2">
    <citation type="journal article" date="2023" name="Int. J. Mol. Sci.">
        <title>De Novo Assembly and Annotation of 11 Diverse Shrub Willow (Salix) Genomes Reveals Novel Gene Organization in Sex-Linked Regions.</title>
        <authorList>
            <person name="Hyden B."/>
            <person name="Feng K."/>
            <person name="Yates T.B."/>
            <person name="Jawdy S."/>
            <person name="Cereghino C."/>
            <person name="Smart L.B."/>
            <person name="Muchero W."/>
        </authorList>
    </citation>
    <scope>NUCLEOTIDE SEQUENCE [LARGE SCALE GENOMIC DNA]</scope>
    <source>
        <tissue evidence="7">Shoot tip</tissue>
    </source>
</reference>
<feature type="region of interest" description="Disordered" evidence="6">
    <location>
        <begin position="341"/>
        <end position="385"/>
    </location>
</feature>
<name>A0A9Q0ZXL1_SALVM</name>
<proteinExistence type="inferred from homology"/>
<dbReference type="OrthoDB" id="47276at2759"/>